<gene>
    <name evidence="3" type="ordered locus">P700755_003068</name>
</gene>
<reference evidence="3" key="2">
    <citation type="submission" date="2012-09" db="EMBL/GenBank/DDBJ databases">
        <title>The complete sequence of Psychroflexus torquis an extreme psychrophile from sea-ice that is stimulated by light.</title>
        <authorList>
            <person name="Feng S."/>
            <person name="Powell S.M."/>
            <person name="Bowman J.P."/>
        </authorList>
    </citation>
    <scope>NUCLEOTIDE SEQUENCE [LARGE SCALE GENOMIC DNA]</scope>
    <source>
        <strain evidence="3">ATCC 700755</strain>
    </source>
</reference>
<reference evidence="3" key="1">
    <citation type="submission" date="2006-03" db="EMBL/GenBank/DDBJ databases">
        <authorList>
            <person name="Bowman J."/>
            <person name="Ferriera S."/>
            <person name="Johnson J."/>
            <person name="Kravitz S."/>
            <person name="Halpern A."/>
            <person name="Remington K."/>
            <person name="Beeson K."/>
            <person name="Tran B."/>
            <person name="Rogers Y.-H."/>
            <person name="Friedman R."/>
            <person name="Venter J.C."/>
        </authorList>
    </citation>
    <scope>NUCLEOTIDE SEQUENCE [LARGE SCALE GENOMIC DNA]</scope>
    <source>
        <strain evidence="3">ATCC 700755</strain>
    </source>
</reference>
<feature type="chain" id="PRO_5003879054" evidence="2">
    <location>
        <begin position="19"/>
        <end position="86"/>
    </location>
</feature>
<protein>
    <submittedName>
        <fullName evidence="3">Uncharacterized protein</fullName>
    </submittedName>
</protein>
<dbReference type="AlphaFoldDB" id="K4IIT2"/>
<feature type="region of interest" description="Disordered" evidence="1">
    <location>
        <begin position="64"/>
        <end position="86"/>
    </location>
</feature>
<dbReference type="RefSeq" id="WP_015025289.1">
    <property type="nucleotide sequence ID" value="NC_018721.1"/>
</dbReference>
<dbReference type="KEGG" id="ptq:P700755_003068"/>
<evidence type="ECO:0000256" key="2">
    <source>
        <dbReference type="SAM" id="SignalP"/>
    </source>
</evidence>
<keyword evidence="2" id="KW-0732">Signal</keyword>
<dbReference type="Proteomes" id="UP000008514">
    <property type="component" value="Chromosome"/>
</dbReference>
<accession>K4IIT2</accession>
<name>K4IIT2_PSYTT</name>
<dbReference type="STRING" id="313595.P700755_003068"/>
<evidence type="ECO:0000313" key="4">
    <source>
        <dbReference type="Proteomes" id="UP000008514"/>
    </source>
</evidence>
<organism evidence="3 4">
    <name type="scientific">Psychroflexus torquis (strain ATCC 700755 / CIP 106069 / ACAM 623)</name>
    <dbReference type="NCBI Taxonomy" id="313595"/>
    <lineage>
        <taxon>Bacteria</taxon>
        <taxon>Pseudomonadati</taxon>
        <taxon>Bacteroidota</taxon>
        <taxon>Flavobacteriia</taxon>
        <taxon>Flavobacteriales</taxon>
        <taxon>Flavobacteriaceae</taxon>
        <taxon>Psychroflexus</taxon>
    </lineage>
</organism>
<evidence type="ECO:0000313" key="3">
    <source>
        <dbReference type="EMBL" id="AFU69738.1"/>
    </source>
</evidence>
<feature type="signal peptide" evidence="2">
    <location>
        <begin position="1"/>
        <end position="18"/>
    </location>
</feature>
<evidence type="ECO:0000256" key="1">
    <source>
        <dbReference type="SAM" id="MobiDB-lite"/>
    </source>
</evidence>
<dbReference type="HOGENOM" id="CLU_2495625_0_0_10"/>
<proteinExistence type="predicted"/>
<keyword evidence="4" id="KW-1185">Reference proteome</keyword>
<sequence>MKHLTWVLLLCLPTLLIAQNIQGTWEIDIKEQQDSVSYFEDEQTIEFLDSVFTLQHSTNDLAHQGNFSTDGSELVLKPKGSSLGLR</sequence>
<dbReference type="EMBL" id="CP003879">
    <property type="protein sequence ID" value="AFU69738.1"/>
    <property type="molecule type" value="Genomic_DNA"/>
</dbReference>